<protein>
    <recommendedName>
        <fullName evidence="8 10">Cystathionine beta-synthase</fullName>
        <ecNumber evidence="4 10">4.2.1.22</ecNumber>
    </recommendedName>
</protein>
<dbReference type="FunFam" id="3.40.50.1100:FF:000003">
    <property type="entry name" value="Cystathionine beta-synthase"/>
    <property type="match status" value="1"/>
</dbReference>
<keyword evidence="7 13" id="KW-0456">Lyase</keyword>
<dbReference type="SUPFAM" id="SSF54631">
    <property type="entry name" value="CBS-domain pair"/>
    <property type="match status" value="1"/>
</dbReference>
<evidence type="ECO:0000256" key="7">
    <source>
        <dbReference type="ARBA" id="ARBA00023239"/>
    </source>
</evidence>
<dbReference type="Proteomes" id="UP000315995">
    <property type="component" value="Chromosome"/>
</dbReference>
<keyword evidence="6 11" id="KW-0129">CBS domain</keyword>
<accession>A0A4Y6Q2X8</accession>
<dbReference type="EMBL" id="CP041186">
    <property type="protein sequence ID" value="QDG54934.1"/>
    <property type="molecule type" value="Genomic_DNA"/>
</dbReference>
<comment type="cofactor">
    <cofactor evidence="1">
        <name>pyridoxal 5'-phosphate</name>
        <dbReference type="ChEBI" id="CHEBI:597326"/>
    </cofactor>
</comment>
<comment type="pathway">
    <text evidence="2">Amino-acid biosynthesis; L-cysteine biosynthesis; L-cysteine from L-homocysteine and L-serine: step 1/2.</text>
</comment>
<dbReference type="InterPro" id="IPR036052">
    <property type="entry name" value="TrpB-like_PALP_sf"/>
</dbReference>
<dbReference type="InterPro" id="IPR001926">
    <property type="entry name" value="TrpB-like_PALP"/>
</dbReference>
<dbReference type="Pfam" id="PF00571">
    <property type="entry name" value="CBS"/>
    <property type="match status" value="1"/>
</dbReference>
<evidence type="ECO:0000256" key="8">
    <source>
        <dbReference type="ARBA" id="ARBA00026192"/>
    </source>
</evidence>
<dbReference type="GO" id="GO:0005737">
    <property type="term" value="C:cytoplasm"/>
    <property type="evidence" value="ECO:0007669"/>
    <property type="project" value="InterPro"/>
</dbReference>
<dbReference type="InterPro" id="IPR001216">
    <property type="entry name" value="P-phosphate_BS"/>
</dbReference>
<evidence type="ECO:0000256" key="3">
    <source>
        <dbReference type="ARBA" id="ARBA00007103"/>
    </source>
</evidence>
<dbReference type="GO" id="GO:0006535">
    <property type="term" value="P:cysteine biosynthetic process from serine"/>
    <property type="evidence" value="ECO:0007669"/>
    <property type="project" value="InterPro"/>
</dbReference>
<dbReference type="PANTHER" id="PTHR10314">
    <property type="entry name" value="CYSTATHIONINE BETA-SYNTHASE"/>
    <property type="match status" value="1"/>
</dbReference>
<evidence type="ECO:0000259" key="12">
    <source>
        <dbReference type="PROSITE" id="PS51371"/>
    </source>
</evidence>
<dbReference type="NCBIfam" id="TIGR01137">
    <property type="entry name" value="cysta_beta"/>
    <property type="match status" value="1"/>
</dbReference>
<dbReference type="GO" id="GO:0019343">
    <property type="term" value="P:cysteine biosynthetic process via cystathionine"/>
    <property type="evidence" value="ECO:0007669"/>
    <property type="project" value="InterPro"/>
</dbReference>
<comment type="catalytic activity">
    <reaction evidence="9">
        <text>L-homocysteine + L-serine = L,L-cystathionine + H2O</text>
        <dbReference type="Rhea" id="RHEA:10112"/>
        <dbReference type="ChEBI" id="CHEBI:15377"/>
        <dbReference type="ChEBI" id="CHEBI:33384"/>
        <dbReference type="ChEBI" id="CHEBI:58161"/>
        <dbReference type="ChEBI" id="CHEBI:58199"/>
        <dbReference type="EC" id="4.2.1.22"/>
    </reaction>
</comment>
<dbReference type="FunFam" id="3.40.50.1100:FF:000118">
    <property type="entry name" value="Related to CYS4-cystathionine beta-synthase"/>
    <property type="match status" value="1"/>
</dbReference>
<evidence type="ECO:0000256" key="9">
    <source>
        <dbReference type="ARBA" id="ARBA00047490"/>
    </source>
</evidence>
<dbReference type="InterPro" id="IPR050214">
    <property type="entry name" value="Cys_Synth/Cystath_Beta-Synth"/>
</dbReference>
<dbReference type="CDD" id="cd01561">
    <property type="entry name" value="CBS_like"/>
    <property type="match status" value="1"/>
</dbReference>
<evidence type="ECO:0000256" key="1">
    <source>
        <dbReference type="ARBA" id="ARBA00001933"/>
    </source>
</evidence>
<evidence type="ECO:0000256" key="5">
    <source>
        <dbReference type="ARBA" id="ARBA00022898"/>
    </source>
</evidence>
<sequence length="454" mass="49299">MEAADNILELIGNTPLVKSHKLAANVKANIYYKVEYLNPGSSVKDRPALQIVLDAEESGELQPGGTIIEATSGNTGMGLALAAAIKGYKCIFVMPDKMSAEKIESLRAFGARVVVCPTAVEPDDPRSYYSVARRLAEETPGGFLANQYNNPSNPKGHYLSTGPEIWEQTNGEVDAVVIGAGTGGTVSGIGRYLKEQNPDVQIVAVDPIGSIYYDYFKTGKITEASTYLVEGFGEDIIPGTMDFDVVDEVVRVDDRECFLTARRLVREEGIYTGGSAGGAVAGAIKYAERMDKEMNIVVIIPDSASRYLSKIFNDDWMRENGFLEEDWNEDVVADLLATKTQSKVYTADLGDSVAEVIELMKSHGISQLPVLDGGRVVGVVNETDVLEHLLGEGAGEETIDELVETQFAIVEPTNRISIIGQFFKQNKIVIVVDGNDLAGIITKIDFIDYVSQKM</sequence>
<dbReference type="UniPathway" id="UPA00136">
    <property type="reaction ID" value="UER00201"/>
</dbReference>
<dbReference type="InterPro" id="IPR000644">
    <property type="entry name" value="CBS_dom"/>
</dbReference>
<name>A0A4Y6Q2X8_PERCE</name>
<dbReference type="OrthoDB" id="9815130at2"/>
<dbReference type="GO" id="GO:0004122">
    <property type="term" value="F:cystathionine beta-synthase activity"/>
    <property type="evidence" value="ECO:0007669"/>
    <property type="project" value="UniProtKB-UniRule"/>
</dbReference>
<dbReference type="InterPro" id="IPR046342">
    <property type="entry name" value="CBS_dom_sf"/>
</dbReference>
<evidence type="ECO:0000313" key="13">
    <source>
        <dbReference type="EMBL" id="QDG54934.1"/>
    </source>
</evidence>
<dbReference type="Gene3D" id="3.40.50.1100">
    <property type="match status" value="2"/>
</dbReference>
<dbReference type="AlphaFoldDB" id="A0A4Y6Q2X8"/>
<dbReference type="SUPFAM" id="SSF53686">
    <property type="entry name" value="Tryptophan synthase beta subunit-like PLP-dependent enzymes"/>
    <property type="match status" value="1"/>
</dbReference>
<comment type="similarity">
    <text evidence="3">Belongs to the cysteine synthase/cystathionine beta-synthase family.</text>
</comment>
<accession>A0A5B8YE37</accession>
<dbReference type="EC" id="4.2.1.22" evidence="4 10"/>
<organism evidence="13 14">
    <name type="scientific">Persicimonas caeni</name>
    <dbReference type="NCBI Taxonomy" id="2292766"/>
    <lineage>
        <taxon>Bacteria</taxon>
        <taxon>Deltaproteobacteria</taxon>
        <taxon>Bradymonadales</taxon>
        <taxon>Bradymonadaceae</taxon>
        <taxon>Persicimonas</taxon>
    </lineage>
</organism>
<dbReference type="PROSITE" id="PS51371">
    <property type="entry name" value="CBS"/>
    <property type="match status" value="1"/>
</dbReference>
<gene>
    <name evidence="13" type="ORF">FIV42_20945</name>
</gene>
<evidence type="ECO:0000313" key="14">
    <source>
        <dbReference type="Proteomes" id="UP000315995"/>
    </source>
</evidence>
<evidence type="ECO:0000256" key="4">
    <source>
        <dbReference type="ARBA" id="ARBA00012041"/>
    </source>
</evidence>
<dbReference type="Gene3D" id="3.10.580.10">
    <property type="entry name" value="CBS-domain"/>
    <property type="match status" value="1"/>
</dbReference>
<dbReference type="GO" id="GO:0016765">
    <property type="term" value="F:transferase activity, transferring alkyl or aryl (other than methyl) groups"/>
    <property type="evidence" value="ECO:0007669"/>
    <property type="project" value="UniProtKB-ARBA"/>
</dbReference>
<dbReference type="Pfam" id="PF00291">
    <property type="entry name" value="PALP"/>
    <property type="match status" value="1"/>
</dbReference>
<feature type="domain" description="CBS" evidence="12">
    <location>
        <begin position="337"/>
        <end position="397"/>
    </location>
</feature>
<evidence type="ECO:0000256" key="6">
    <source>
        <dbReference type="ARBA" id="ARBA00023122"/>
    </source>
</evidence>
<evidence type="ECO:0000256" key="10">
    <source>
        <dbReference type="NCBIfam" id="TIGR01137"/>
    </source>
</evidence>
<dbReference type="SMART" id="SM00116">
    <property type="entry name" value="CBS"/>
    <property type="match status" value="2"/>
</dbReference>
<keyword evidence="14" id="KW-1185">Reference proteome</keyword>
<keyword evidence="5" id="KW-0663">Pyridoxal phosphate</keyword>
<dbReference type="PROSITE" id="PS00901">
    <property type="entry name" value="CYS_SYNTHASE"/>
    <property type="match status" value="1"/>
</dbReference>
<evidence type="ECO:0000256" key="2">
    <source>
        <dbReference type="ARBA" id="ARBA00005003"/>
    </source>
</evidence>
<evidence type="ECO:0000256" key="11">
    <source>
        <dbReference type="PROSITE-ProRule" id="PRU00703"/>
    </source>
</evidence>
<dbReference type="InterPro" id="IPR005857">
    <property type="entry name" value="Cysta_beta_synth"/>
</dbReference>
<reference evidence="13 14" key="1">
    <citation type="submission" date="2019-06" db="EMBL/GenBank/DDBJ databases">
        <title>Persicimonas caeni gen. nov., sp. nov., a predatory bacterium isolated from solar saltern.</title>
        <authorList>
            <person name="Wang S."/>
        </authorList>
    </citation>
    <scope>NUCLEOTIDE SEQUENCE [LARGE SCALE GENOMIC DNA]</scope>
    <source>
        <strain evidence="13 14">YN101</strain>
    </source>
</reference>
<proteinExistence type="inferred from homology"/>